<dbReference type="InterPro" id="IPR001128">
    <property type="entry name" value="Cyt_P450"/>
</dbReference>
<dbReference type="PRINTS" id="PR00359">
    <property type="entry name" value="BP450"/>
</dbReference>
<keyword evidence="6 7" id="KW-0503">Monooxygenase</keyword>
<evidence type="ECO:0000256" key="5">
    <source>
        <dbReference type="ARBA" id="ARBA00023004"/>
    </source>
</evidence>
<dbReference type="Pfam" id="PF00067">
    <property type="entry name" value="p450"/>
    <property type="match status" value="1"/>
</dbReference>
<evidence type="ECO:0000256" key="3">
    <source>
        <dbReference type="ARBA" id="ARBA00022723"/>
    </source>
</evidence>
<reference evidence="8" key="1">
    <citation type="journal article" date="2019" name="Emerg. Microbes Infect.">
        <title>Comprehensive subspecies identification of 175 nontuberculous mycobacteria species based on 7547 genomic profiles.</title>
        <authorList>
            <person name="Matsumoto Y."/>
            <person name="Kinjo T."/>
            <person name="Motooka D."/>
            <person name="Nabeya D."/>
            <person name="Jung N."/>
            <person name="Uechi K."/>
            <person name="Horii T."/>
            <person name="Iida T."/>
            <person name="Fujita J."/>
            <person name="Nakamura S."/>
        </authorList>
    </citation>
    <scope>NUCLEOTIDE SEQUENCE [LARGE SCALE GENOMIC DNA]</scope>
    <source>
        <strain evidence="8">JCM 13671</strain>
    </source>
</reference>
<protein>
    <submittedName>
        <fullName evidence="8">Cytochrome P450</fullName>
    </submittedName>
</protein>
<evidence type="ECO:0000256" key="1">
    <source>
        <dbReference type="ARBA" id="ARBA00010617"/>
    </source>
</evidence>
<evidence type="ECO:0000256" key="2">
    <source>
        <dbReference type="ARBA" id="ARBA00022617"/>
    </source>
</evidence>
<evidence type="ECO:0000313" key="8">
    <source>
        <dbReference type="EMBL" id="BBZ32614.1"/>
    </source>
</evidence>
<evidence type="ECO:0000256" key="7">
    <source>
        <dbReference type="RuleBase" id="RU000461"/>
    </source>
</evidence>
<keyword evidence="9" id="KW-1185">Reference proteome</keyword>
<name>A0A7I7XU14_9MYCO</name>
<dbReference type="GO" id="GO:0004497">
    <property type="term" value="F:monooxygenase activity"/>
    <property type="evidence" value="ECO:0007669"/>
    <property type="project" value="UniProtKB-KW"/>
</dbReference>
<organism evidence="8 9">
    <name type="scientific">Mycolicibacterium confluentis</name>
    <dbReference type="NCBI Taxonomy" id="28047"/>
    <lineage>
        <taxon>Bacteria</taxon>
        <taxon>Bacillati</taxon>
        <taxon>Actinomycetota</taxon>
        <taxon>Actinomycetes</taxon>
        <taxon>Mycobacteriales</taxon>
        <taxon>Mycobacteriaceae</taxon>
        <taxon>Mycolicibacterium</taxon>
    </lineage>
</organism>
<dbReference type="SUPFAM" id="SSF48264">
    <property type="entry name" value="Cytochrome P450"/>
    <property type="match status" value="1"/>
</dbReference>
<dbReference type="InterPro" id="IPR002397">
    <property type="entry name" value="Cyt_P450_B"/>
</dbReference>
<accession>A0A7I7XU14</accession>
<dbReference type="AlphaFoldDB" id="A0A7I7XU14"/>
<dbReference type="PROSITE" id="PS00086">
    <property type="entry name" value="CYTOCHROME_P450"/>
    <property type="match status" value="1"/>
</dbReference>
<evidence type="ECO:0000313" key="9">
    <source>
        <dbReference type="Proteomes" id="UP000466931"/>
    </source>
</evidence>
<dbReference type="GO" id="GO:0020037">
    <property type="term" value="F:heme binding"/>
    <property type="evidence" value="ECO:0007669"/>
    <property type="project" value="InterPro"/>
</dbReference>
<comment type="similarity">
    <text evidence="1 7">Belongs to the cytochrome P450 family.</text>
</comment>
<dbReference type="InterPro" id="IPR036396">
    <property type="entry name" value="Cyt_P450_sf"/>
</dbReference>
<evidence type="ECO:0000256" key="4">
    <source>
        <dbReference type="ARBA" id="ARBA00023002"/>
    </source>
</evidence>
<keyword evidence="5 7" id="KW-0408">Iron</keyword>
<reference evidence="8" key="2">
    <citation type="submission" date="2020-02" db="EMBL/GenBank/DDBJ databases">
        <authorList>
            <person name="Matsumoto Y."/>
            <person name="Motooka D."/>
            <person name="Nakamura S."/>
        </authorList>
    </citation>
    <scope>NUCLEOTIDE SEQUENCE</scope>
    <source>
        <strain evidence="8">JCM 13671</strain>
    </source>
</reference>
<dbReference type="EMBL" id="AP022612">
    <property type="protein sequence ID" value="BBZ32614.1"/>
    <property type="molecule type" value="Genomic_DNA"/>
</dbReference>
<dbReference type="Gene3D" id="1.10.630.10">
    <property type="entry name" value="Cytochrome P450"/>
    <property type="match status" value="1"/>
</dbReference>
<dbReference type="Proteomes" id="UP000466931">
    <property type="component" value="Chromosome"/>
</dbReference>
<keyword evidence="3 7" id="KW-0479">Metal-binding</keyword>
<sequence length="442" mass="49464">MLPETDHASEYDSIDYFTDPSLVPDPYPYFDHLRSKCPVLPTSNYGVVAVTGHEEASVVYKDAGLYSSCIAVGGPFPPLPFTPEGADISEQIEAHRSQLPMSEHMVTMDPPQHSRARSLLNRLLTPKRLKENEEFMWRLADDQLDEIIGSQTGTVKCEFLAAYAKPFSLLVIADLLGVPVEDHEEFRTMLGAPRPGATVGSLEGETLDHNPLEWLENKFCAYLEDRRANPRDDILTGLATARYPEGDTPEIIDVVKSATFLFAAGQETTTKLLSASMRLLAERPDIVERLRSDRSRIPNFVEEMLRMESPVKSAFRLVKKDTTLGDVDLKAGTVVMVNPGAINRDPRRFDDPHEFDFERHNVREHLAFGRGAHSCPGGPLARVEGRVSVERILDRMLDIHLDEDKHGPEGNRNFNYEPTFILRGLTEINIAFTPKSIDAPSV</sequence>
<dbReference type="GO" id="GO:0016705">
    <property type="term" value="F:oxidoreductase activity, acting on paired donors, with incorporation or reduction of molecular oxygen"/>
    <property type="evidence" value="ECO:0007669"/>
    <property type="project" value="InterPro"/>
</dbReference>
<dbReference type="PANTHER" id="PTHR46696">
    <property type="entry name" value="P450, PUTATIVE (EUROFUNG)-RELATED"/>
    <property type="match status" value="1"/>
</dbReference>
<dbReference type="InterPro" id="IPR017972">
    <property type="entry name" value="Cyt_P450_CS"/>
</dbReference>
<dbReference type="GO" id="GO:0005506">
    <property type="term" value="F:iron ion binding"/>
    <property type="evidence" value="ECO:0007669"/>
    <property type="project" value="InterPro"/>
</dbReference>
<evidence type="ECO:0000256" key="6">
    <source>
        <dbReference type="ARBA" id="ARBA00023033"/>
    </source>
</evidence>
<proteinExistence type="inferred from homology"/>
<dbReference type="PANTHER" id="PTHR46696:SF6">
    <property type="entry name" value="P450, PUTATIVE (EUROFUNG)-RELATED"/>
    <property type="match status" value="1"/>
</dbReference>
<gene>
    <name evidence="8" type="ORF">MCNF_12190</name>
</gene>
<keyword evidence="4 7" id="KW-0560">Oxidoreductase</keyword>
<keyword evidence="2 7" id="KW-0349">Heme</keyword>